<dbReference type="OrthoDB" id="9156285at2"/>
<dbReference type="GO" id="GO:0051082">
    <property type="term" value="F:unfolded protein binding"/>
    <property type="evidence" value="ECO:0007669"/>
    <property type="project" value="TreeGrafter"/>
</dbReference>
<evidence type="ECO:0000313" key="6">
    <source>
        <dbReference type="EMBL" id="CUA94803.1"/>
    </source>
</evidence>
<organism evidence="6 7">
    <name type="scientific">Thiomonas bhubaneswarensis</name>
    <dbReference type="NCBI Taxonomy" id="339866"/>
    <lineage>
        <taxon>Bacteria</taxon>
        <taxon>Pseudomonadati</taxon>
        <taxon>Pseudomonadota</taxon>
        <taxon>Betaproteobacteria</taxon>
        <taxon>Burkholderiales</taxon>
        <taxon>Thiomonas</taxon>
    </lineage>
</organism>
<accession>A0A0K6HVJ6</accession>
<dbReference type="CDD" id="cd09916">
    <property type="entry name" value="CpxP_like"/>
    <property type="match status" value="1"/>
</dbReference>
<comment type="subcellular location">
    <subcellularLocation>
        <location evidence="1">Periplasm</location>
    </subcellularLocation>
</comment>
<dbReference type="InterPro" id="IPR052211">
    <property type="entry name" value="Cpx_auxiliary_protein"/>
</dbReference>
<dbReference type="RefSeq" id="WP_055449681.1">
    <property type="nucleotide sequence ID" value="NZ_CYHF01000002.1"/>
</dbReference>
<dbReference type="Pfam" id="PF07813">
    <property type="entry name" value="LTXXQ"/>
    <property type="match status" value="1"/>
</dbReference>
<feature type="region of interest" description="Disordered" evidence="5">
    <location>
        <begin position="182"/>
        <end position="204"/>
    </location>
</feature>
<protein>
    <submittedName>
        <fullName evidence="6">Periplasmic protein refolding chaperone Spy/CpxP family</fullName>
    </submittedName>
</protein>
<evidence type="ECO:0000313" key="7">
    <source>
        <dbReference type="Proteomes" id="UP000183649"/>
    </source>
</evidence>
<sequence>MNPQISTSPATASTAPSRLRRALGMLGTMLVVTVASHAALAAAQTPPPPPPAPMAQGGPGMGGKMGHCGPDRHGERGMQRMLAKAGVSPEQREKIRALQKQSWEKARPEMMQMRELMQQRMKLLAAPTIDRGALEALRDKQMALANQLSRDRTQTQYEMAQILTPEQRAKLYAMMEQRMERMKHHRGPMGEPGKGPMGGPGMMQ</sequence>
<feature type="compositionally biased region" description="Gly residues" evidence="5">
    <location>
        <begin position="57"/>
        <end position="66"/>
    </location>
</feature>
<keyword evidence="7" id="KW-1185">Reference proteome</keyword>
<dbReference type="GO" id="GO:0030288">
    <property type="term" value="C:outer membrane-bounded periplasmic space"/>
    <property type="evidence" value="ECO:0007669"/>
    <property type="project" value="TreeGrafter"/>
</dbReference>
<dbReference type="PANTHER" id="PTHR38102:SF1">
    <property type="entry name" value="PERIPLASMIC CHAPERONE SPY"/>
    <property type="match status" value="1"/>
</dbReference>
<dbReference type="Gene3D" id="1.20.120.1490">
    <property type="match status" value="1"/>
</dbReference>
<proteinExistence type="inferred from homology"/>
<feature type="compositionally biased region" description="Gly residues" evidence="5">
    <location>
        <begin position="190"/>
        <end position="204"/>
    </location>
</feature>
<dbReference type="Proteomes" id="UP000183649">
    <property type="component" value="Unassembled WGS sequence"/>
</dbReference>
<feature type="region of interest" description="Disordered" evidence="5">
    <location>
        <begin position="42"/>
        <end position="73"/>
    </location>
</feature>
<dbReference type="EMBL" id="CYHF01000002">
    <property type="protein sequence ID" value="CUA94803.1"/>
    <property type="molecule type" value="Genomic_DNA"/>
</dbReference>
<dbReference type="AlphaFoldDB" id="A0A0K6HVJ6"/>
<evidence type="ECO:0000256" key="4">
    <source>
        <dbReference type="ARBA" id="ARBA00022764"/>
    </source>
</evidence>
<dbReference type="InterPro" id="IPR012899">
    <property type="entry name" value="LTXXQ"/>
</dbReference>
<dbReference type="PANTHER" id="PTHR38102">
    <property type="entry name" value="PERIPLASMIC CHAPERONE SPY"/>
    <property type="match status" value="1"/>
</dbReference>
<evidence type="ECO:0000256" key="3">
    <source>
        <dbReference type="ARBA" id="ARBA00022729"/>
    </source>
</evidence>
<evidence type="ECO:0000256" key="5">
    <source>
        <dbReference type="SAM" id="MobiDB-lite"/>
    </source>
</evidence>
<reference evidence="7" key="1">
    <citation type="submission" date="2015-08" db="EMBL/GenBank/DDBJ databases">
        <authorList>
            <person name="Varghese N."/>
        </authorList>
    </citation>
    <scope>NUCLEOTIDE SEQUENCE [LARGE SCALE GENOMIC DNA]</scope>
    <source>
        <strain evidence="7">DSM 18181</strain>
    </source>
</reference>
<comment type="similarity">
    <text evidence="2">Belongs to the CpxP/Spy family.</text>
</comment>
<keyword evidence="4" id="KW-0574">Periplasm</keyword>
<gene>
    <name evidence="6" type="ORF">Ga0061069_102223</name>
</gene>
<keyword evidence="3" id="KW-0732">Signal</keyword>
<name>A0A0K6HVJ6_9BURK</name>
<evidence type="ECO:0000256" key="1">
    <source>
        <dbReference type="ARBA" id="ARBA00004418"/>
    </source>
</evidence>
<evidence type="ECO:0000256" key="2">
    <source>
        <dbReference type="ARBA" id="ARBA00008441"/>
    </source>
</evidence>
<dbReference type="STRING" id="339866.GCA_001418255_00747"/>